<proteinExistence type="predicted"/>
<gene>
    <name evidence="1" type="ORF">METZ01_LOCUS92728</name>
</gene>
<protein>
    <submittedName>
        <fullName evidence="1">Uncharacterized protein</fullName>
    </submittedName>
</protein>
<sequence>MATLEGKEYVRVVGMELDKDKPGQGFFELDFNDNFVEYLAQNGYEGLEPDQIVDNWFSDLCKNIVLNDLEDEEGIRKSVMTDSKEGLIISKVKTDKNTSEYS</sequence>
<dbReference type="AlphaFoldDB" id="A0A381VI50"/>
<dbReference type="EMBL" id="UINC01008870">
    <property type="protein sequence ID" value="SVA39874.1"/>
    <property type="molecule type" value="Genomic_DNA"/>
</dbReference>
<accession>A0A381VI50</accession>
<organism evidence="1">
    <name type="scientific">marine metagenome</name>
    <dbReference type="NCBI Taxonomy" id="408172"/>
    <lineage>
        <taxon>unclassified sequences</taxon>
        <taxon>metagenomes</taxon>
        <taxon>ecological metagenomes</taxon>
    </lineage>
</organism>
<name>A0A381VI50_9ZZZZ</name>
<evidence type="ECO:0000313" key="1">
    <source>
        <dbReference type="EMBL" id="SVA39874.1"/>
    </source>
</evidence>
<reference evidence="1" key="1">
    <citation type="submission" date="2018-05" db="EMBL/GenBank/DDBJ databases">
        <authorList>
            <person name="Lanie J.A."/>
            <person name="Ng W.-L."/>
            <person name="Kazmierczak K.M."/>
            <person name="Andrzejewski T.M."/>
            <person name="Davidsen T.M."/>
            <person name="Wayne K.J."/>
            <person name="Tettelin H."/>
            <person name="Glass J.I."/>
            <person name="Rusch D."/>
            <person name="Podicherti R."/>
            <person name="Tsui H.-C.T."/>
            <person name="Winkler M.E."/>
        </authorList>
    </citation>
    <scope>NUCLEOTIDE SEQUENCE</scope>
</reference>